<keyword evidence="3" id="KW-1185">Reference proteome</keyword>
<reference evidence="2 3" key="1">
    <citation type="submission" date="2024-09" db="EMBL/GenBank/DDBJ databases">
        <title>Chromosome-scale assembly of Riccia fluitans.</title>
        <authorList>
            <person name="Paukszto L."/>
            <person name="Sawicki J."/>
            <person name="Karawczyk K."/>
            <person name="Piernik-Szablinska J."/>
            <person name="Szczecinska M."/>
            <person name="Mazdziarz M."/>
        </authorList>
    </citation>
    <scope>NUCLEOTIDE SEQUENCE [LARGE SCALE GENOMIC DNA]</scope>
    <source>
        <strain evidence="2">Rf_01</strain>
        <tissue evidence="2">Aerial parts of the thallus</tissue>
    </source>
</reference>
<feature type="compositionally biased region" description="Basic and acidic residues" evidence="1">
    <location>
        <begin position="61"/>
        <end position="73"/>
    </location>
</feature>
<organism evidence="2 3">
    <name type="scientific">Riccia fluitans</name>
    <dbReference type="NCBI Taxonomy" id="41844"/>
    <lineage>
        <taxon>Eukaryota</taxon>
        <taxon>Viridiplantae</taxon>
        <taxon>Streptophyta</taxon>
        <taxon>Embryophyta</taxon>
        <taxon>Marchantiophyta</taxon>
        <taxon>Marchantiopsida</taxon>
        <taxon>Marchantiidae</taxon>
        <taxon>Marchantiales</taxon>
        <taxon>Ricciaceae</taxon>
        <taxon>Riccia</taxon>
    </lineage>
</organism>
<accession>A0ABD1YQQ4</accession>
<gene>
    <name evidence="2" type="ORF">R1flu_004580</name>
</gene>
<sequence>MGSEQPSRKRPRSKSDSKDGNEGNIPSAIILDSSHRSEALVAVNEVVVETSWKGKEKVKEEEKMEGKCEETSKRGLPSWRKVTSATSGGG</sequence>
<protein>
    <submittedName>
        <fullName evidence="2">Uncharacterized protein</fullName>
    </submittedName>
</protein>
<evidence type="ECO:0000256" key="1">
    <source>
        <dbReference type="SAM" id="MobiDB-lite"/>
    </source>
</evidence>
<comment type="caution">
    <text evidence="2">The sequence shown here is derived from an EMBL/GenBank/DDBJ whole genome shotgun (WGS) entry which is preliminary data.</text>
</comment>
<dbReference type="Proteomes" id="UP001605036">
    <property type="component" value="Unassembled WGS sequence"/>
</dbReference>
<dbReference type="AlphaFoldDB" id="A0ABD1YQQ4"/>
<feature type="compositionally biased region" description="Polar residues" evidence="1">
    <location>
        <begin position="81"/>
        <end position="90"/>
    </location>
</feature>
<evidence type="ECO:0000313" key="2">
    <source>
        <dbReference type="EMBL" id="KAL2633101.1"/>
    </source>
</evidence>
<feature type="region of interest" description="Disordered" evidence="1">
    <location>
        <begin position="61"/>
        <end position="90"/>
    </location>
</feature>
<proteinExistence type="predicted"/>
<feature type="region of interest" description="Disordered" evidence="1">
    <location>
        <begin position="1"/>
        <end position="29"/>
    </location>
</feature>
<name>A0ABD1YQQ4_9MARC</name>
<dbReference type="EMBL" id="JBHFFA010000003">
    <property type="protein sequence ID" value="KAL2633101.1"/>
    <property type="molecule type" value="Genomic_DNA"/>
</dbReference>
<evidence type="ECO:0000313" key="3">
    <source>
        <dbReference type="Proteomes" id="UP001605036"/>
    </source>
</evidence>